<evidence type="ECO:0000256" key="12">
    <source>
        <dbReference type="PIRNR" id="PIRNR015601"/>
    </source>
</evidence>
<keyword evidence="5 12" id="KW-0963">Cytoplasm</keyword>
<keyword evidence="7 12" id="KW-0489">Methyltransferase</keyword>
<dbReference type="PANTHER" id="PTHR30027:SF3">
    <property type="entry name" value="16S RRNA (URACIL(1498)-N(3))-METHYLTRANSFERASE"/>
    <property type="match status" value="1"/>
</dbReference>
<dbReference type="OrthoDB" id="9815641at2"/>
<accession>A0A426VDB2</accession>
<dbReference type="Proteomes" id="UP000269265">
    <property type="component" value="Unassembled WGS sequence"/>
</dbReference>
<evidence type="ECO:0000259" key="13">
    <source>
        <dbReference type="Pfam" id="PF04452"/>
    </source>
</evidence>
<dbReference type="EC" id="2.1.1.193" evidence="3 12"/>
<name>A0A426VDB2_9BURK</name>
<dbReference type="EMBL" id="RSED01000005">
    <property type="protein sequence ID" value="RRS04861.1"/>
    <property type="molecule type" value="Genomic_DNA"/>
</dbReference>
<comment type="similarity">
    <text evidence="2 12">Belongs to the RNA methyltransferase RsmE family.</text>
</comment>
<evidence type="ECO:0000256" key="4">
    <source>
        <dbReference type="ARBA" id="ARBA00013673"/>
    </source>
</evidence>
<dbReference type="Gene3D" id="3.40.1280.10">
    <property type="match status" value="1"/>
</dbReference>
<dbReference type="GO" id="GO:0070042">
    <property type="term" value="F:rRNA (uridine-N3-)-methyltransferase activity"/>
    <property type="evidence" value="ECO:0007669"/>
    <property type="project" value="TreeGrafter"/>
</dbReference>
<dbReference type="NCBIfam" id="NF008692">
    <property type="entry name" value="PRK11713.1-5"/>
    <property type="match status" value="1"/>
</dbReference>
<evidence type="ECO:0000256" key="6">
    <source>
        <dbReference type="ARBA" id="ARBA00022552"/>
    </source>
</evidence>
<dbReference type="InterPro" id="IPR046887">
    <property type="entry name" value="RsmE_PUA-like"/>
</dbReference>
<keyword evidence="8 12" id="KW-0808">Transferase</keyword>
<evidence type="ECO:0000256" key="7">
    <source>
        <dbReference type="ARBA" id="ARBA00022603"/>
    </source>
</evidence>
<evidence type="ECO:0000256" key="2">
    <source>
        <dbReference type="ARBA" id="ARBA00005528"/>
    </source>
</evidence>
<dbReference type="GO" id="GO:0005737">
    <property type="term" value="C:cytoplasm"/>
    <property type="evidence" value="ECO:0007669"/>
    <property type="project" value="UniProtKB-SubCell"/>
</dbReference>
<dbReference type="SUPFAM" id="SSF88697">
    <property type="entry name" value="PUA domain-like"/>
    <property type="match status" value="1"/>
</dbReference>
<dbReference type="SUPFAM" id="SSF75217">
    <property type="entry name" value="alpha/beta knot"/>
    <property type="match status" value="1"/>
</dbReference>
<evidence type="ECO:0000256" key="5">
    <source>
        <dbReference type="ARBA" id="ARBA00022490"/>
    </source>
</evidence>
<dbReference type="InterPro" id="IPR029028">
    <property type="entry name" value="Alpha/beta_knot_MTases"/>
</dbReference>
<dbReference type="InterPro" id="IPR006700">
    <property type="entry name" value="RsmE"/>
</dbReference>
<evidence type="ECO:0000313" key="16">
    <source>
        <dbReference type="Proteomes" id="UP000269265"/>
    </source>
</evidence>
<feature type="domain" description="Ribosomal RNA small subunit methyltransferase E PUA-like" evidence="14">
    <location>
        <begin position="35"/>
        <end position="79"/>
    </location>
</feature>
<dbReference type="InterPro" id="IPR015947">
    <property type="entry name" value="PUA-like_sf"/>
</dbReference>
<evidence type="ECO:0000256" key="9">
    <source>
        <dbReference type="ARBA" id="ARBA00022691"/>
    </source>
</evidence>
<feature type="domain" description="Ribosomal RNA small subunit methyltransferase E methyltransferase" evidence="13">
    <location>
        <begin position="88"/>
        <end position="258"/>
    </location>
</feature>
<dbReference type="PIRSF" id="PIRSF015601">
    <property type="entry name" value="MTase_slr0722"/>
    <property type="match status" value="1"/>
</dbReference>
<comment type="subcellular location">
    <subcellularLocation>
        <location evidence="1 12">Cytoplasm</location>
    </subcellularLocation>
</comment>
<evidence type="ECO:0000313" key="15">
    <source>
        <dbReference type="EMBL" id="RRS04861.1"/>
    </source>
</evidence>
<evidence type="ECO:0000256" key="3">
    <source>
        <dbReference type="ARBA" id="ARBA00012328"/>
    </source>
</evidence>
<comment type="catalytic activity">
    <reaction evidence="11 12">
        <text>uridine(1498) in 16S rRNA + S-adenosyl-L-methionine = N(3)-methyluridine(1498) in 16S rRNA + S-adenosyl-L-homocysteine + H(+)</text>
        <dbReference type="Rhea" id="RHEA:42920"/>
        <dbReference type="Rhea" id="RHEA-COMP:10283"/>
        <dbReference type="Rhea" id="RHEA-COMP:10284"/>
        <dbReference type="ChEBI" id="CHEBI:15378"/>
        <dbReference type="ChEBI" id="CHEBI:57856"/>
        <dbReference type="ChEBI" id="CHEBI:59789"/>
        <dbReference type="ChEBI" id="CHEBI:65315"/>
        <dbReference type="ChEBI" id="CHEBI:74502"/>
        <dbReference type="EC" id="2.1.1.193"/>
    </reaction>
</comment>
<dbReference type="InterPro" id="IPR046886">
    <property type="entry name" value="RsmE_MTase_dom"/>
</dbReference>
<evidence type="ECO:0000259" key="14">
    <source>
        <dbReference type="Pfam" id="PF20260"/>
    </source>
</evidence>
<proteinExistence type="inferred from homology"/>
<protein>
    <recommendedName>
        <fullName evidence="4 12">Ribosomal RNA small subunit methyltransferase E</fullName>
        <ecNumber evidence="3 12">2.1.1.193</ecNumber>
    </recommendedName>
</protein>
<reference evidence="15 16" key="1">
    <citation type="submission" date="2018-12" db="EMBL/GenBank/DDBJ databases">
        <title>The whole draft genome of Aquabacterium sp. SJQ9.</title>
        <authorList>
            <person name="Sun L."/>
            <person name="Gao X."/>
            <person name="Chen W."/>
            <person name="Huang K."/>
        </authorList>
    </citation>
    <scope>NUCLEOTIDE SEQUENCE [LARGE SCALE GENOMIC DNA]</scope>
    <source>
        <strain evidence="15 16">SJQ9</strain>
    </source>
</reference>
<evidence type="ECO:0000256" key="8">
    <source>
        <dbReference type="ARBA" id="ARBA00022679"/>
    </source>
</evidence>
<dbReference type="NCBIfam" id="TIGR00046">
    <property type="entry name" value="RsmE family RNA methyltransferase"/>
    <property type="match status" value="1"/>
</dbReference>
<dbReference type="AlphaFoldDB" id="A0A426VDB2"/>
<gene>
    <name evidence="15" type="ORF">EIP75_07720</name>
</gene>
<comment type="caution">
    <text evidence="15">The sequence shown here is derived from an EMBL/GenBank/DDBJ whole genome shotgun (WGS) entry which is preliminary data.</text>
</comment>
<sequence length="263" mass="28167">MGGPSCQVGARSVGVGVRLFLRDAVLASGQELELPEGAARHVQVLRLQPGDAVVLFDGRGGEWSAQVARMGRREVAVVVGPHQEVQRELPISVTLALGMPTNDRMDSLVEKATELGVAAIQPLVCERSVLRLDGERAAKKVAHWQSVAESACEQSGRTRVPVIHAVQTLKHWVETADARMHRALLSFEPSLSGGQWLAQGERLTPQATHPGLCFLSGPEGGLTDAEEKRARELDWVPVGLGARVLRADTAPLMMLSLVAGHVG</sequence>
<organism evidence="15 16">
    <name type="scientific">Aquabacterium soli</name>
    <dbReference type="NCBI Taxonomy" id="2493092"/>
    <lineage>
        <taxon>Bacteria</taxon>
        <taxon>Pseudomonadati</taxon>
        <taxon>Pseudomonadota</taxon>
        <taxon>Betaproteobacteria</taxon>
        <taxon>Burkholderiales</taxon>
        <taxon>Aquabacterium</taxon>
    </lineage>
</organism>
<dbReference type="InterPro" id="IPR029026">
    <property type="entry name" value="tRNA_m1G_MTases_N"/>
</dbReference>
<dbReference type="Pfam" id="PF20260">
    <property type="entry name" value="PUA_4"/>
    <property type="match status" value="1"/>
</dbReference>
<dbReference type="CDD" id="cd18084">
    <property type="entry name" value="RsmE-like"/>
    <property type="match status" value="1"/>
</dbReference>
<dbReference type="GO" id="GO:0070475">
    <property type="term" value="P:rRNA base methylation"/>
    <property type="evidence" value="ECO:0007669"/>
    <property type="project" value="TreeGrafter"/>
</dbReference>
<evidence type="ECO:0000256" key="11">
    <source>
        <dbReference type="ARBA" id="ARBA00047944"/>
    </source>
</evidence>
<dbReference type="Pfam" id="PF04452">
    <property type="entry name" value="Methyltrans_RNA"/>
    <property type="match status" value="1"/>
</dbReference>
<keyword evidence="16" id="KW-1185">Reference proteome</keyword>
<dbReference type="PANTHER" id="PTHR30027">
    <property type="entry name" value="RIBOSOMAL RNA SMALL SUBUNIT METHYLTRANSFERASE E"/>
    <property type="match status" value="1"/>
</dbReference>
<evidence type="ECO:0000256" key="1">
    <source>
        <dbReference type="ARBA" id="ARBA00004496"/>
    </source>
</evidence>
<keyword evidence="6 12" id="KW-0698">rRNA processing</keyword>
<keyword evidence="9 12" id="KW-0949">S-adenosyl-L-methionine</keyword>
<evidence type="ECO:0000256" key="10">
    <source>
        <dbReference type="ARBA" id="ARBA00025699"/>
    </source>
</evidence>
<comment type="function">
    <text evidence="10 12">Specifically methylates the N3 position of the uracil ring of uridine 1498 (m3U1498) in 16S rRNA. Acts on the fully assembled 30S ribosomal subunit.</text>
</comment>